<feature type="region of interest" description="Disordered" evidence="1">
    <location>
        <begin position="1"/>
        <end position="48"/>
    </location>
</feature>
<dbReference type="Proteomes" id="UP000310108">
    <property type="component" value="Unassembled WGS sequence"/>
</dbReference>
<evidence type="ECO:0000313" key="2">
    <source>
        <dbReference type="EMBL" id="TKW49796.1"/>
    </source>
</evidence>
<reference evidence="2 3" key="1">
    <citation type="journal article" date="2019" name="PLoS ONE">
        <title>Comparative genome analysis indicates high evolutionary potential of pathogenicity genes in Colletotrichum tanaceti.</title>
        <authorList>
            <person name="Lelwala R.V."/>
            <person name="Korhonen P.K."/>
            <person name="Young N.D."/>
            <person name="Scott J.B."/>
            <person name="Ades P.A."/>
            <person name="Gasser R.B."/>
            <person name="Taylor P.W.J."/>
        </authorList>
    </citation>
    <scope>NUCLEOTIDE SEQUENCE [LARGE SCALE GENOMIC DNA]</scope>
    <source>
        <strain evidence="2">BRIP57314</strain>
    </source>
</reference>
<organism evidence="2 3">
    <name type="scientific">Colletotrichum tanaceti</name>
    <dbReference type="NCBI Taxonomy" id="1306861"/>
    <lineage>
        <taxon>Eukaryota</taxon>
        <taxon>Fungi</taxon>
        <taxon>Dikarya</taxon>
        <taxon>Ascomycota</taxon>
        <taxon>Pezizomycotina</taxon>
        <taxon>Sordariomycetes</taxon>
        <taxon>Hypocreomycetidae</taxon>
        <taxon>Glomerellales</taxon>
        <taxon>Glomerellaceae</taxon>
        <taxon>Colletotrichum</taxon>
        <taxon>Colletotrichum destructivum species complex</taxon>
    </lineage>
</organism>
<dbReference type="OrthoDB" id="10349848at2759"/>
<sequence length="62" mass="6759">MNDDMDDTKSDDSFVVGTAPGSEASSGDEQDEEKIDNEEVEVVQGGKKSFREYLEQGRKATG</sequence>
<dbReference type="EMBL" id="PJEX01000480">
    <property type="protein sequence ID" value="TKW49796.1"/>
    <property type="molecule type" value="Genomic_DNA"/>
</dbReference>
<evidence type="ECO:0000256" key="1">
    <source>
        <dbReference type="SAM" id="MobiDB-lite"/>
    </source>
</evidence>
<protein>
    <submittedName>
        <fullName evidence="2">Uncharacterized protein</fullName>
    </submittedName>
</protein>
<feature type="compositionally biased region" description="Acidic residues" evidence="1">
    <location>
        <begin position="26"/>
        <end position="41"/>
    </location>
</feature>
<evidence type="ECO:0000313" key="3">
    <source>
        <dbReference type="Proteomes" id="UP000310108"/>
    </source>
</evidence>
<name>A0A4V6DFN5_9PEZI</name>
<accession>A0A4V6DFN5</accession>
<gene>
    <name evidence="2" type="ORF">CTA1_4397</name>
</gene>
<keyword evidence="3" id="KW-1185">Reference proteome</keyword>
<comment type="caution">
    <text evidence="2">The sequence shown here is derived from an EMBL/GenBank/DDBJ whole genome shotgun (WGS) entry which is preliminary data.</text>
</comment>
<dbReference type="AlphaFoldDB" id="A0A4V6DFN5"/>
<proteinExistence type="predicted"/>